<evidence type="ECO:0000259" key="1">
    <source>
        <dbReference type="PROSITE" id="PS50404"/>
    </source>
</evidence>
<protein>
    <recommendedName>
        <fullName evidence="1">GST N-terminal domain-containing protein</fullName>
    </recommendedName>
</protein>
<reference evidence="2 3" key="1">
    <citation type="submission" date="2020-07" db="EMBL/GenBank/DDBJ databases">
        <title>Comparative genomics of pyrophilous fungi reveals a link between fire events and developmental genes.</title>
        <authorList>
            <consortium name="DOE Joint Genome Institute"/>
            <person name="Steindorff A.S."/>
            <person name="Carver A."/>
            <person name="Calhoun S."/>
            <person name="Stillman K."/>
            <person name="Liu H."/>
            <person name="Lipzen A."/>
            <person name="Pangilinan J."/>
            <person name="Labutti K."/>
            <person name="Bruns T.D."/>
            <person name="Grigoriev I.V."/>
        </authorList>
    </citation>
    <scope>NUCLEOTIDE SEQUENCE [LARGE SCALE GENOMIC DNA]</scope>
    <source>
        <strain evidence="2 3">CBS 144469</strain>
    </source>
</reference>
<dbReference type="AlphaFoldDB" id="A0A8H6HY76"/>
<dbReference type="PROSITE" id="PS50404">
    <property type="entry name" value="GST_NTER"/>
    <property type="match status" value="1"/>
</dbReference>
<dbReference type="GO" id="GO:0005737">
    <property type="term" value="C:cytoplasm"/>
    <property type="evidence" value="ECO:0007669"/>
    <property type="project" value="TreeGrafter"/>
</dbReference>
<dbReference type="InterPro" id="IPR050983">
    <property type="entry name" value="GST_Omega/HSP26"/>
</dbReference>
<evidence type="ECO:0000313" key="2">
    <source>
        <dbReference type="EMBL" id="KAF6754013.1"/>
    </source>
</evidence>
<accession>A0A8H6HY76</accession>
<dbReference type="EMBL" id="JACGCI010000036">
    <property type="protein sequence ID" value="KAF6754013.1"/>
    <property type="molecule type" value="Genomic_DNA"/>
</dbReference>
<keyword evidence="3" id="KW-1185">Reference proteome</keyword>
<dbReference type="InterPro" id="IPR036249">
    <property type="entry name" value="Thioredoxin-like_sf"/>
</dbReference>
<dbReference type="Pfam" id="PF13409">
    <property type="entry name" value="GST_N_2"/>
    <property type="match status" value="1"/>
</dbReference>
<sequence>MVELITLYTAKICPYAQRAEIALEESGLPYKRYEIDLSNKPEWYAPKVNPASKVPAIAYGGPDVAPETPSPESAKIAESLVLLEFIADLSASTKPLLPADPVARAKARFFIEAVLSKFTGAFYGALTRGEDPAPVLDTIDILQGLLPEEGYVVGEWSIADAAVTPFLARALISFKHDIGAYDEGAGKKLYDVLQTDAKYARFRKYYADVSSRPSFKDTWHEDVVIDVFSKRFNELRIQRLAQK</sequence>
<dbReference type="InterPro" id="IPR040079">
    <property type="entry name" value="Glutathione_S-Trfase"/>
</dbReference>
<dbReference type="CDD" id="cd00570">
    <property type="entry name" value="GST_N_family"/>
    <property type="match status" value="1"/>
</dbReference>
<evidence type="ECO:0000313" key="3">
    <source>
        <dbReference type="Proteomes" id="UP000521943"/>
    </source>
</evidence>
<dbReference type="SUPFAM" id="SSF47616">
    <property type="entry name" value="GST C-terminal domain-like"/>
    <property type="match status" value="1"/>
</dbReference>
<gene>
    <name evidence="2" type="ORF">DFP72DRAFT_1170498</name>
</gene>
<dbReference type="SFLD" id="SFLDG00358">
    <property type="entry name" value="Main_(cytGST)"/>
    <property type="match status" value="1"/>
</dbReference>
<dbReference type="Proteomes" id="UP000521943">
    <property type="component" value="Unassembled WGS sequence"/>
</dbReference>
<dbReference type="Gene3D" id="1.20.1050.10">
    <property type="match status" value="1"/>
</dbReference>
<dbReference type="OrthoDB" id="202840at2759"/>
<proteinExistence type="predicted"/>
<name>A0A8H6HY76_9AGAR</name>
<dbReference type="InterPro" id="IPR004045">
    <property type="entry name" value="Glutathione_S-Trfase_N"/>
</dbReference>
<dbReference type="PANTHER" id="PTHR43968:SF6">
    <property type="entry name" value="GLUTATHIONE S-TRANSFERASE OMEGA"/>
    <property type="match status" value="1"/>
</dbReference>
<comment type="caution">
    <text evidence="2">The sequence shown here is derived from an EMBL/GenBank/DDBJ whole genome shotgun (WGS) entry which is preliminary data.</text>
</comment>
<dbReference type="SUPFAM" id="SSF52833">
    <property type="entry name" value="Thioredoxin-like"/>
    <property type="match status" value="1"/>
</dbReference>
<dbReference type="SFLD" id="SFLDS00019">
    <property type="entry name" value="Glutathione_Transferase_(cytos"/>
    <property type="match status" value="1"/>
</dbReference>
<dbReference type="InterPro" id="IPR036282">
    <property type="entry name" value="Glutathione-S-Trfase_C_sf"/>
</dbReference>
<dbReference type="Gene3D" id="3.40.30.10">
    <property type="entry name" value="Glutaredoxin"/>
    <property type="match status" value="1"/>
</dbReference>
<dbReference type="PANTHER" id="PTHR43968">
    <property type="match status" value="1"/>
</dbReference>
<feature type="domain" description="GST N-terminal" evidence="1">
    <location>
        <begin position="3"/>
        <end position="94"/>
    </location>
</feature>
<organism evidence="2 3">
    <name type="scientific">Ephemerocybe angulata</name>
    <dbReference type="NCBI Taxonomy" id="980116"/>
    <lineage>
        <taxon>Eukaryota</taxon>
        <taxon>Fungi</taxon>
        <taxon>Dikarya</taxon>
        <taxon>Basidiomycota</taxon>
        <taxon>Agaricomycotina</taxon>
        <taxon>Agaricomycetes</taxon>
        <taxon>Agaricomycetidae</taxon>
        <taxon>Agaricales</taxon>
        <taxon>Agaricineae</taxon>
        <taxon>Psathyrellaceae</taxon>
        <taxon>Ephemerocybe</taxon>
    </lineage>
</organism>